<evidence type="ECO:0000256" key="2">
    <source>
        <dbReference type="ARBA" id="ARBA00023125"/>
    </source>
</evidence>
<protein>
    <submittedName>
        <fullName evidence="6">TetR/AcrR family transcriptional regulator</fullName>
    </submittedName>
</protein>
<feature type="domain" description="HTH tetR-type" evidence="5">
    <location>
        <begin position="11"/>
        <end position="71"/>
    </location>
</feature>
<keyword evidence="7" id="KW-1185">Reference proteome</keyword>
<dbReference type="SUPFAM" id="SSF46689">
    <property type="entry name" value="Homeodomain-like"/>
    <property type="match status" value="1"/>
</dbReference>
<evidence type="ECO:0000313" key="6">
    <source>
        <dbReference type="EMBL" id="MFC3760574.1"/>
    </source>
</evidence>
<dbReference type="InterPro" id="IPR009057">
    <property type="entry name" value="Homeodomain-like_sf"/>
</dbReference>
<reference evidence="7" key="1">
    <citation type="journal article" date="2019" name="Int. J. Syst. Evol. Microbiol.">
        <title>The Global Catalogue of Microorganisms (GCM) 10K type strain sequencing project: providing services to taxonomists for standard genome sequencing and annotation.</title>
        <authorList>
            <consortium name="The Broad Institute Genomics Platform"/>
            <consortium name="The Broad Institute Genome Sequencing Center for Infectious Disease"/>
            <person name="Wu L."/>
            <person name="Ma J."/>
        </authorList>
    </citation>
    <scope>NUCLEOTIDE SEQUENCE [LARGE SCALE GENOMIC DNA]</scope>
    <source>
        <strain evidence="7">CGMCC 4.7241</strain>
    </source>
</reference>
<dbReference type="PROSITE" id="PS50977">
    <property type="entry name" value="HTH_TETR_2"/>
    <property type="match status" value="1"/>
</dbReference>
<proteinExistence type="predicted"/>
<keyword evidence="1" id="KW-0805">Transcription regulation</keyword>
<dbReference type="EMBL" id="JBHRZH010000006">
    <property type="protein sequence ID" value="MFC3760574.1"/>
    <property type="molecule type" value="Genomic_DNA"/>
</dbReference>
<dbReference type="RefSeq" id="WP_205116760.1">
    <property type="nucleotide sequence ID" value="NZ_JAFBCM010000001.1"/>
</dbReference>
<accession>A0ABV7Y868</accession>
<gene>
    <name evidence="6" type="ORF">ACFOUW_06970</name>
</gene>
<dbReference type="InterPro" id="IPR001647">
    <property type="entry name" value="HTH_TetR"/>
</dbReference>
<name>A0ABV7Y868_9ACTN</name>
<dbReference type="Pfam" id="PF00440">
    <property type="entry name" value="TetR_N"/>
    <property type="match status" value="1"/>
</dbReference>
<dbReference type="PANTHER" id="PTHR47506:SF1">
    <property type="entry name" value="HTH-TYPE TRANSCRIPTIONAL REGULATOR YJDC"/>
    <property type="match status" value="1"/>
</dbReference>
<keyword evidence="3" id="KW-0804">Transcription</keyword>
<dbReference type="Gene3D" id="1.10.357.10">
    <property type="entry name" value="Tetracycline Repressor, domain 2"/>
    <property type="match status" value="1"/>
</dbReference>
<evidence type="ECO:0000313" key="7">
    <source>
        <dbReference type="Proteomes" id="UP001595699"/>
    </source>
</evidence>
<comment type="caution">
    <text evidence="6">The sequence shown here is derived from an EMBL/GenBank/DDBJ whole genome shotgun (WGS) entry which is preliminary data.</text>
</comment>
<evidence type="ECO:0000256" key="4">
    <source>
        <dbReference type="PROSITE-ProRule" id="PRU00335"/>
    </source>
</evidence>
<organism evidence="6 7">
    <name type="scientific">Tenggerimyces flavus</name>
    <dbReference type="NCBI Taxonomy" id="1708749"/>
    <lineage>
        <taxon>Bacteria</taxon>
        <taxon>Bacillati</taxon>
        <taxon>Actinomycetota</taxon>
        <taxon>Actinomycetes</taxon>
        <taxon>Propionibacteriales</taxon>
        <taxon>Nocardioidaceae</taxon>
        <taxon>Tenggerimyces</taxon>
    </lineage>
</organism>
<dbReference type="PANTHER" id="PTHR47506">
    <property type="entry name" value="TRANSCRIPTIONAL REGULATORY PROTEIN"/>
    <property type="match status" value="1"/>
</dbReference>
<dbReference type="PRINTS" id="PR00455">
    <property type="entry name" value="HTHTETR"/>
</dbReference>
<dbReference type="Proteomes" id="UP001595699">
    <property type="component" value="Unassembled WGS sequence"/>
</dbReference>
<evidence type="ECO:0000256" key="1">
    <source>
        <dbReference type="ARBA" id="ARBA00023015"/>
    </source>
</evidence>
<keyword evidence="2 4" id="KW-0238">DNA-binding</keyword>
<sequence length="201" mass="22485">MTTDSATVPRPGKRERLVNAARELVYLKGISGTSLALIADAADVPVGNVYYYFKTKDDIVGAVVHLYEEQLRALIAELERRHRSPRARLKGFVNALAERAVEAAEQYGPQYGCPYGTLSTELAKKPDVPDELAASLMRIQLDWAEEQFRAMGRRDARDLAYELLAAYQGSAVLTATLGLAELMTRQARRLQRWIDDKGEDR</sequence>
<feature type="DNA-binding region" description="H-T-H motif" evidence="4">
    <location>
        <begin position="34"/>
        <end position="53"/>
    </location>
</feature>
<dbReference type="SUPFAM" id="SSF48498">
    <property type="entry name" value="Tetracyclin repressor-like, C-terminal domain"/>
    <property type="match status" value="1"/>
</dbReference>
<dbReference type="InterPro" id="IPR036271">
    <property type="entry name" value="Tet_transcr_reg_TetR-rel_C_sf"/>
</dbReference>
<evidence type="ECO:0000256" key="3">
    <source>
        <dbReference type="ARBA" id="ARBA00023163"/>
    </source>
</evidence>
<evidence type="ECO:0000259" key="5">
    <source>
        <dbReference type="PROSITE" id="PS50977"/>
    </source>
</evidence>